<evidence type="ECO:0000259" key="9">
    <source>
        <dbReference type="PROSITE" id="PS51030"/>
    </source>
</evidence>
<dbReference type="GO" id="GO:0008270">
    <property type="term" value="F:zinc ion binding"/>
    <property type="evidence" value="ECO:0007669"/>
    <property type="project" value="UniProtKB-KW"/>
</dbReference>
<evidence type="ECO:0000256" key="8">
    <source>
        <dbReference type="ARBA" id="ARBA00023242"/>
    </source>
</evidence>
<feature type="domain" description="Nuclear receptor" evidence="9">
    <location>
        <begin position="20"/>
        <end position="96"/>
    </location>
</feature>
<dbReference type="SUPFAM" id="SSF48508">
    <property type="entry name" value="Nuclear receptor ligand-binding domain"/>
    <property type="match status" value="1"/>
</dbReference>
<evidence type="ECO:0000256" key="1">
    <source>
        <dbReference type="ARBA" id="ARBA00022723"/>
    </source>
</evidence>
<gene>
    <name evidence="11" type="ORF">PENTCL1PPCAC_28968</name>
</gene>
<feature type="non-terminal residue" evidence="11">
    <location>
        <position position="395"/>
    </location>
</feature>
<keyword evidence="7" id="KW-0675">Receptor</keyword>
<organism evidence="11 12">
    <name type="scientific">Pristionchus entomophagus</name>
    <dbReference type="NCBI Taxonomy" id="358040"/>
    <lineage>
        <taxon>Eukaryota</taxon>
        <taxon>Metazoa</taxon>
        <taxon>Ecdysozoa</taxon>
        <taxon>Nematoda</taxon>
        <taxon>Chromadorea</taxon>
        <taxon>Rhabditida</taxon>
        <taxon>Rhabditina</taxon>
        <taxon>Diplogasteromorpha</taxon>
        <taxon>Diplogasteroidea</taxon>
        <taxon>Neodiplogasteridae</taxon>
        <taxon>Pristionchus</taxon>
    </lineage>
</organism>
<evidence type="ECO:0000256" key="3">
    <source>
        <dbReference type="ARBA" id="ARBA00022833"/>
    </source>
</evidence>
<dbReference type="GO" id="GO:0043565">
    <property type="term" value="F:sequence-specific DNA binding"/>
    <property type="evidence" value="ECO:0007669"/>
    <property type="project" value="InterPro"/>
</dbReference>
<dbReference type="PANTHER" id="PTHR46011:SF6">
    <property type="entry name" value="HIGH ZINC ACTIVATED NUCLEAR RECEPTOR PROTEIN"/>
    <property type="match status" value="1"/>
</dbReference>
<evidence type="ECO:0000256" key="2">
    <source>
        <dbReference type="ARBA" id="ARBA00022771"/>
    </source>
</evidence>
<dbReference type="PANTHER" id="PTHR46011">
    <property type="entry name" value="NUCLEAR HORMONE RECEPTOR FAMILY MEMBER NHR-86-RELATED"/>
    <property type="match status" value="1"/>
</dbReference>
<reference evidence="11" key="1">
    <citation type="submission" date="2023-10" db="EMBL/GenBank/DDBJ databases">
        <title>Genome assembly of Pristionchus species.</title>
        <authorList>
            <person name="Yoshida K."/>
            <person name="Sommer R.J."/>
        </authorList>
    </citation>
    <scope>NUCLEOTIDE SEQUENCE</scope>
    <source>
        <strain evidence="11">RS0144</strain>
    </source>
</reference>
<keyword evidence="12" id="KW-1185">Reference proteome</keyword>
<evidence type="ECO:0000256" key="6">
    <source>
        <dbReference type="ARBA" id="ARBA00023163"/>
    </source>
</evidence>
<dbReference type="GO" id="GO:0005634">
    <property type="term" value="C:nucleus"/>
    <property type="evidence" value="ECO:0007669"/>
    <property type="project" value="TreeGrafter"/>
</dbReference>
<dbReference type="PRINTS" id="PR00047">
    <property type="entry name" value="STROIDFINGER"/>
</dbReference>
<dbReference type="Pfam" id="PF00104">
    <property type="entry name" value="Hormone_recep"/>
    <property type="match status" value="1"/>
</dbReference>
<keyword evidence="8" id="KW-0539">Nucleus</keyword>
<dbReference type="PROSITE" id="PS51030">
    <property type="entry name" value="NUCLEAR_REC_DBD_2"/>
    <property type="match status" value="1"/>
</dbReference>
<dbReference type="InterPro" id="IPR001628">
    <property type="entry name" value="Znf_hrmn_rcpt"/>
</dbReference>
<dbReference type="AlphaFoldDB" id="A0AAV5UKA5"/>
<protein>
    <recommendedName>
        <fullName evidence="13">Nuclear receptor</fullName>
    </recommendedName>
</protein>
<dbReference type="GO" id="GO:0003700">
    <property type="term" value="F:DNA-binding transcription factor activity"/>
    <property type="evidence" value="ECO:0007669"/>
    <property type="project" value="InterPro"/>
</dbReference>
<dbReference type="PROSITE" id="PS51843">
    <property type="entry name" value="NR_LBD"/>
    <property type="match status" value="1"/>
</dbReference>
<dbReference type="InterPro" id="IPR000536">
    <property type="entry name" value="Nucl_hrmn_rcpt_lig-bd"/>
</dbReference>
<keyword evidence="3" id="KW-0862">Zinc</keyword>
<evidence type="ECO:0000256" key="7">
    <source>
        <dbReference type="ARBA" id="ARBA00023170"/>
    </source>
</evidence>
<proteinExistence type="predicted"/>
<dbReference type="SMART" id="SM00430">
    <property type="entry name" value="HOLI"/>
    <property type="match status" value="1"/>
</dbReference>
<feature type="domain" description="NR LBD" evidence="10">
    <location>
        <begin position="149"/>
        <end position="395"/>
    </location>
</feature>
<feature type="non-terminal residue" evidence="11">
    <location>
        <position position="1"/>
    </location>
</feature>
<comment type="caution">
    <text evidence="11">The sequence shown here is derived from an EMBL/GenBank/DDBJ whole genome shotgun (WGS) entry which is preliminary data.</text>
</comment>
<dbReference type="Gene3D" id="1.10.565.10">
    <property type="entry name" value="Retinoid X Receptor"/>
    <property type="match status" value="1"/>
</dbReference>
<evidence type="ECO:0008006" key="13">
    <source>
        <dbReference type="Google" id="ProtNLM"/>
    </source>
</evidence>
<accession>A0AAV5UKA5</accession>
<dbReference type="InterPro" id="IPR035500">
    <property type="entry name" value="NHR-like_dom_sf"/>
</dbReference>
<keyword evidence="2" id="KW-0863">Zinc-finger</keyword>
<dbReference type="EMBL" id="BTSX01000006">
    <property type="protein sequence ID" value="GMT06794.1"/>
    <property type="molecule type" value="Genomic_DNA"/>
</dbReference>
<dbReference type="InterPro" id="IPR013088">
    <property type="entry name" value="Znf_NHR/GATA"/>
</dbReference>
<dbReference type="SUPFAM" id="SSF57716">
    <property type="entry name" value="Glucocorticoid receptor-like (DNA-binding domain)"/>
    <property type="match status" value="1"/>
</dbReference>
<sequence length="395" mass="45072">TKQRNNTLLPGYKEDRSRMTGTCGVCLCASAGNHFGAEACRSCAAFFRRAVRSNRSLVCRQGEHVCMQTQPPDLHCKKCRYTRCIKIGMQPSGVRRAKNDLPDDLEQLNDDDVIEDQKPFDDDDPLAEFRVAIARDTSQSELLERIRLSYRKLITRRIESEHTVITEPIDGMKQVVCSYVELNAIMRAAFPLIVDFACTTFPELCELTPGEKTQLFKHFVITLFYLESYHRSSILYELSDSKRALTLLTCMDMQNLHKLYGNTQAQVNEKEATDMITARCTRHRLLEMMRAFKRIALTEVEIAAAVALILTNHDCSSLDERIGIVCRPMKDAVIEQLSKHYDRTCDPSRNTMRLGDLLTFLTEFQDFAEAQKRDHSLVSMFTEGEQPGFLLSLAD</sequence>
<name>A0AAV5UKA5_9BILA</name>
<keyword evidence="1" id="KW-0479">Metal-binding</keyword>
<keyword evidence="4" id="KW-0805">Transcription regulation</keyword>
<dbReference type="Pfam" id="PF00105">
    <property type="entry name" value="zf-C4"/>
    <property type="match status" value="1"/>
</dbReference>
<evidence type="ECO:0000259" key="10">
    <source>
        <dbReference type="PROSITE" id="PS51843"/>
    </source>
</evidence>
<dbReference type="Gene3D" id="3.30.50.10">
    <property type="entry name" value="Erythroid Transcription Factor GATA-1, subunit A"/>
    <property type="match status" value="1"/>
</dbReference>
<evidence type="ECO:0000313" key="12">
    <source>
        <dbReference type="Proteomes" id="UP001432027"/>
    </source>
</evidence>
<dbReference type="Proteomes" id="UP001432027">
    <property type="component" value="Unassembled WGS sequence"/>
</dbReference>
<dbReference type="SMART" id="SM00399">
    <property type="entry name" value="ZnF_C4"/>
    <property type="match status" value="1"/>
</dbReference>
<evidence type="ECO:0000256" key="4">
    <source>
        <dbReference type="ARBA" id="ARBA00023015"/>
    </source>
</evidence>
<keyword evidence="6" id="KW-0804">Transcription</keyword>
<keyword evidence="5" id="KW-0238">DNA-binding</keyword>
<evidence type="ECO:0000313" key="11">
    <source>
        <dbReference type="EMBL" id="GMT06794.1"/>
    </source>
</evidence>
<evidence type="ECO:0000256" key="5">
    <source>
        <dbReference type="ARBA" id="ARBA00023125"/>
    </source>
</evidence>